<dbReference type="InterPro" id="IPR003689">
    <property type="entry name" value="ZIP"/>
</dbReference>
<feature type="transmembrane region" description="Helical" evidence="5">
    <location>
        <begin position="6"/>
        <end position="23"/>
    </location>
</feature>
<dbReference type="PANTHER" id="PTHR11040:SF140">
    <property type="entry name" value="ZRT (ZRT), IRT- (IRT-) LIKE PROTEIN TRANSPORTER"/>
    <property type="match status" value="1"/>
</dbReference>
<comment type="subcellular location">
    <subcellularLocation>
        <location evidence="1">Membrane</location>
        <topology evidence="1">Multi-pass membrane protein</topology>
    </subcellularLocation>
</comment>
<name>A0ABY5DHH2_9GAMM</name>
<keyword evidence="3 5" id="KW-1133">Transmembrane helix</keyword>
<sequence length="239" mass="26200">MTLLPAITTSFIASILGGALPIWQQRSRSHGQWMHIVHSICDGMFISIALTHFLPELYEHNTFPQFLGYASIIALMCFGLTHLSKDKKGINTDKIVLGLLFSHCFFEGMALPLASNQHIQESLTAAILAHKGVEAFVFFNLIIKKNSSNFSLISLLLIFSSLTPIGIITGDFIKGAPEHLFHFFNALTCGAFLSHGAHCMLLKDCNDHNHTSKAWMVVGFMLIVLVLGGGGHEGCSHAH</sequence>
<keyword evidence="2 5" id="KW-0812">Transmembrane</keyword>
<dbReference type="Proteomes" id="UP001055955">
    <property type="component" value="Chromosome"/>
</dbReference>
<feature type="transmembrane region" description="Helical" evidence="5">
    <location>
        <begin position="180"/>
        <end position="202"/>
    </location>
</feature>
<evidence type="ECO:0000313" key="6">
    <source>
        <dbReference type="EMBL" id="UTC24168.1"/>
    </source>
</evidence>
<dbReference type="RefSeq" id="WP_258567952.1">
    <property type="nucleotide sequence ID" value="NZ_CP092900.1"/>
</dbReference>
<dbReference type="Pfam" id="PF02535">
    <property type="entry name" value="Zip"/>
    <property type="match status" value="1"/>
</dbReference>
<organism evidence="6 7">
    <name type="scientific">Candidatus Comchoanobacter bicostacola</name>
    <dbReference type="NCBI Taxonomy" id="2919598"/>
    <lineage>
        <taxon>Bacteria</taxon>
        <taxon>Pseudomonadati</taxon>
        <taxon>Pseudomonadota</taxon>
        <taxon>Gammaproteobacteria</taxon>
        <taxon>Candidatus Comchoanobacterales</taxon>
        <taxon>Candidatus Comchoanobacteraceae</taxon>
        <taxon>Candidatus Comchoanobacter</taxon>
    </lineage>
</organism>
<reference evidence="6 7" key="1">
    <citation type="journal article" date="2022" name="Nat. Microbiol.">
        <title>The microbiome of a bacterivorous marine choanoflagellate contains a resource-demanding obligate bacterial associate.</title>
        <authorList>
            <person name="Needham D.M."/>
            <person name="Poirier C."/>
            <person name="Bachy C."/>
            <person name="George E.E."/>
            <person name="Wilken S."/>
            <person name="Yung C.C.M."/>
            <person name="Limardo A.J."/>
            <person name="Morando M."/>
            <person name="Sudek L."/>
            <person name="Malmstrom R.R."/>
            <person name="Keeling P.J."/>
            <person name="Santoro A.E."/>
            <person name="Worden A.Z."/>
        </authorList>
    </citation>
    <scope>NUCLEOTIDE SEQUENCE [LARGE SCALE GENOMIC DNA]</scope>
    <source>
        <strain evidence="6 7">Comchoano-1</strain>
    </source>
</reference>
<keyword evidence="7" id="KW-1185">Reference proteome</keyword>
<evidence type="ECO:0000256" key="2">
    <source>
        <dbReference type="ARBA" id="ARBA00022692"/>
    </source>
</evidence>
<proteinExistence type="predicted"/>
<accession>A0ABY5DHH2</accession>
<dbReference type="PANTHER" id="PTHR11040">
    <property type="entry name" value="ZINC/IRON TRANSPORTER"/>
    <property type="match status" value="1"/>
</dbReference>
<evidence type="ECO:0000256" key="4">
    <source>
        <dbReference type="ARBA" id="ARBA00023136"/>
    </source>
</evidence>
<dbReference type="EMBL" id="CP092900">
    <property type="protein sequence ID" value="UTC24168.1"/>
    <property type="molecule type" value="Genomic_DNA"/>
</dbReference>
<evidence type="ECO:0000256" key="1">
    <source>
        <dbReference type="ARBA" id="ARBA00004141"/>
    </source>
</evidence>
<feature type="transmembrane region" description="Helical" evidence="5">
    <location>
        <begin position="150"/>
        <end position="168"/>
    </location>
</feature>
<feature type="transmembrane region" description="Helical" evidence="5">
    <location>
        <begin position="214"/>
        <end position="232"/>
    </location>
</feature>
<evidence type="ECO:0000313" key="7">
    <source>
        <dbReference type="Proteomes" id="UP001055955"/>
    </source>
</evidence>
<feature type="transmembrane region" description="Helical" evidence="5">
    <location>
        <begin position="35"/>
        <end position="54"/>
    </location>
</feature>
<evidence type="ECO:0000256" key="3">
    <source>
        <dbReference type="ARBA" id="ARBA00022989"/>
    </source>
</evidence>
<protein>
    <submittedName>
        <fullName evidence="6">ZIP family metal transporter</fullName>
    </submittedName>
</protein>
<gene>
    <name evidence="6" type="ORF">MMH89_02880</name>
</gene>
<keyword evidence="4 5" id="KW-0472">Membrane</keyword>
<feature type="transmembrane region" description="Helical" evidence="5">
    <location>
        <begin position="66"/>
        <end position="83"/>
    </location>
</feature>
<evidence type="ECO:0000256" key="5">
    <source>
        <dbReference type="SAM" id="Phobius"/>
    </source>
</evidence>